<dbReference type="EMBL" id="NFFZ01000004">
    <property type="protein sequence ID" value="OTI63180.1"/>
    <property type="molecule type" value="Genomic_DNA"/>
</dbReference>
<evidence type="ECO:0000313" key="2">
    <source>
        <dbReference type="EMBL" id="OTI63180.1"/>
    </source>
</evidence>
<evidence type="ECO:0000256" key="1">
    <source>
        <dbReference type="SAM" id="MobiDB-lite"/>
    </source>
</evidence>
<evidence type="ECO:0000313" key="3">
    <source>
        <dbReference type="Proteomes" id="UP000194857"/>
    </source>
</evidence>
<feature type="compositionally biased region" description="Basic and acidic residues" evidence="1">
    <location>
        <begin position="81"/>
        <end position="98"/>
    </location>
</feature>
<reference evidence="2 3" key="1">
    <citation type="submission" date="2017-05" db="EMBL/GenBank/DDBJ databases">
        <authorList>
            <person name="Song R."/>
            <person name="Chenine A.L."/>
            <person name="Ruprecht R.M."/>
        </authorList>
    </citation>
    <scope>NUCLEOTIDE SEQUENCE [LARGE SCALE GENOMIC DNA]</scope>
    <source>
        <strain evidence="2 3">S567_C10_BS</strain>
    </source>
</reference>
<dbReference type="Proteomes" id="UP000194857">
    <property type="component" value="Unassembled WGS sequence"/>
</dbReference>
<accession>A0A241XRX9</accession>
<feature type="region of interest" description="Disordered" evidence="1">
    <location>
        <begin position="76"/>
        <end position="100"/>
    </location>
</feature>
<sequence length="135" mass="15463">MRLYQHGGGLYVADLEKIMVAQHHYKGFELNWDEEKQAFAITLEGEHVSVANTIASGELCIDFYHDASAVSFRLHRKRAEKKREEERDTAGPEPELAKQGRPNVAWVKWYRSQSGCDLREAFQEAENRIASRQAG</sequence>
<gene>
    <name evidence="2" type="ORF">CAZ10_10115</name>
</gene>
<name>A0A241XRX9_PSEAI</name>
<proteinExistence type="predicted"/>
<protein>
    <submittedName>
        <fullName evidence="2">Uncharacterized protein</fullName>
    </submittedName>
</protein>
<comment type="caution">
    <text evidence="2">The sequence shown here is derived from an EMBL/GenBank/DDBJ whole genome shotgun (WGS) entry which is preliminary data.</text>
</comment>
<dbReference type="AlphaFoldDB" id="A0A241XRX9"/>
<organism evidence="2 3">
    <name type="scientific">Pseudomonas aeruginosa</name>
    <dbReference type="NCBI Taxonomy" id="287"/>
    <lineage>
        <taxon>Bacteria</taxon>
        <taxon>Pseudomonadati</taxon>
        <taxon>Pseudomonadota</taxon>
        <taxon>Gammaproteobacteria</taxon>
        <taxon>Pseudomonadales</taxon>
        <taxon>Pseudomonadaceae</taxon>
        <taxon>Pseudomonas</taxon>
    </lineage>
</organism>